<dbReference type="InterPro" id="IPR033114">
    <property type="entry name" value="HNH_CAS9"/>
</dbReference>
<dbReference type="GO" id="GO:0043571">
    <property type="term" value="P:maintenance of CRISPR repeat elements"/>
    <property type="evidence" value="ECO:0007669"/>
    <property type="project" value="UniProtKB-UniRule"/>
</dbReference>
<name>A0A4P7NXB2_9GAMM</name>
<dbReference type="Pfam" id="PF18470">
    <property type="entry name" value="Cas9_a"/>
    <property type="match status" value="1"/>
</dbReference>
<keyword evidence="4 12" id="KW-0255">Endonuclease</keyword>
<feature type="active site" description="For RuvC-like nuclease domain" evidence="12">
    <location>
        <position position="9"/>
    </location>
</feature>
<organism evidence="14 15">
    <name type="scientific">Hydrogenovibrio crunogenus</name>
    <dbReference type="NCBI Taxonomy" id="39765"/>
    <lineage>
        <taxon>Bacteria</taxon>
        <taxon>Pseudomonadati</taxon>
        <taxon>Pseudomonadota</taxon>
        <taxon>Gammaproteobacteria</taxon>
        <taxon>Thiotrichales</taxon>
        <taxon>Piscirickettsiaceae</taxon>
        <taxon>Hydrogenovibrio</taxon>
    </lineage>
</organism>
<dbReference type="GO" id="GO:0003677">
    <property type="term" value="F:DNA binding"/>
    <property type="evidence" value="ECO:0007669"/>
    <property type="project" value="UniProtKB-UniRule"/>
</dbReference>
<evidence type="ECO:0000259" key="13">
    <source>
        <dbReference type="PROSITE" id="PS51749"/>
    </source>
</evidence>
<accession>A0A4P7NXB2</accession>
<reference evidence="14 15" key="1">
    <citation type="submission" date="2018-08" db="EMBL/GenBank/DDBJ databases">
        <title>Horizontal acquisition of hydrogen conversion ability and other habitat adaptations in Hydrogenovibrio crunogenus strains.</title>
        <authorList>
            <person name="Gonnella G."/>
            <person name="Adam N."/>
            <person name="Perner M."/>
        </authorList>
    </citation>
    <scope>NUCLEOTIDE SEQUENCE [LARGE SCALE GENOMIC DNA]</scope>
    <source>
        <strain evidence="14 15">SP-41</strain>
    </source>
</reference>
<dbReference type="NCBIfam" id="TIGR01865">
    <property type="entry name" value="cas_Csn1"/>
    <property type="match status" value="1"/>
</dbReference>
<proteinExistence type="inferred from homology"/>
<keyword evidence="3" id="KW-0479">Metal-binding</keyword>
<dbReference type="InterPro" id="IPR041383">
    <property type="entry name" value="RuvC_III"/>
</dbReference>
<gene>
    <name evidence="12 14" type="primary">cas9</name>
    <name evidence="14" type="ORF">GHNINEIG_00421</name>
</gene>
<comment type="function">
    <text evidence="12">CRISPR (clustered regularly interspaced short palindromic repeat) is an adaptive immune system that provides protection against mobile genetic elements (viruses, transposable elements and conjugative plasmids). CRISPR clusters contain spacers, sequences complementary to antecedent mobile elements, and target invading nucleic acids. CRISPR clusters are transcribed and processed into CRISPR RNA (crRNA). In type II CRISPR systems correct processing of pre-crRNA requires a trans-encoded small RNA (tracrRNA), endogenous ribonuclease 3 (rnc) and this protein. The tracrRNA serves as a guide for ribonuclease 3-aided processing of pre-crRNA. Subsequently Cas9/crRNA/tracrRNA endonucleolytically cleaves linear or circular dsDNA target complementary to the spacer; Cas9 is inactive in the absence of the 2 guide RNAs (gRNA). Cas9 recognizes the protospacer adjacent motif (PAM) in the CRISPR repeat sequences to help distinguish self versus nonself, as targets within the bacterial CRISPR locus do not have PAMs. PAM recognition is also required for catalytic activity.</text>
</comment>
<dbReference type="InterPro" id="IPR036397">
    <property type="entry name" value="RNaseH_sf"/>
</dbReference>
<protein>
    <recommendedName>
        <fullName evidence="12">CRISPR-associated endonuclease Cas9</fullName>
        <ecNumber evidence="12">3.1.-.-</ecNumber>
    </recommendedName>
</protein>
<evidence type="ECO:0000256" key="10">
    <source>
        <dbReference type="ARBA" id="ARBA00023211"/>
    </source>
</evidence>
<dbReference type="EC" id="3.1.-.-" evidence="12"/>
<dbReference type="PROSITE" id="PS51749">
    <property type="entry name" value="HNH_CAS9"/>
    <property type="match status" value="1"/>
</dbReference>
<evidence type="ECO:0000256" key="12">
    <source>
        <dbReference type="HAMAP-Rule" id="MF_01480"/>
    </source>
</evidence>
<evidence type="ECO:0000256" key="5">
    <source>
        <dbReference type="ARBA" id="ARBA00022801"/>
    </source>
</evidence>
<evidence type="ECO:0000256" key="6">
    <source>
        <dbReference type="ARBA" id="ARBA00022842"/>
    </source>
</evidence>
<dbReference type="AlphaFoldDB" id="A0A4P7NXB2"/>
<dbReference type="InterPro" id="IPR028629">
    <property type="entry name" value="Cas9"/>
</dbReference>
<dbReference type="OrthoDB" id="9777169at2"/>
<keyword evidence="6" id="KW-0460">Magnesium</keyword>
<evidence type="ECO:0000256" key="7">
    <source>
        <dbReference type="ARBA" id="ARBA00022884"/>
    </source>
</evidence>
<dbReference type="Pfam" id="PF13395">
    <property type="entry name" value="HNH_4"/>
    <property type="match status" value="1"/>
</dbReference>
<evidence type="ECO:0000313" key="14">
    <source>
        <dbReference type="EMBL" id="QBZ82391.1"/>
    </source>
</evidence>
<dbReference type="InterPro" id="IPR003615">
    <property type="entry name" value="HNH_nuc"/>
</dbReference>
<keyword evidence="2 12" id="KW-0540">Nuclease</keyword>
<evidence type="ECO:0000256" key="11">
    <source>
        <dbReference type="ARBA" id="ARBA00046380"/>
    </source>
</evidence>
<comment type="similarity">
    <text evidence="12">Belongs to the CRISPR-associated Cas9 family.</text>
</comment>
<keyword evidence="15" id="KW-1185">Reference proteome</keyword>
<feature type="active site" description="Proton acceptor for HNH nuclease domain" evidence="12">
    <location>
        <position position="591"/>
    </location>
</feature>
<dbReference type="GO" id="GO:0051607">
    <property type="term" value="P:defense response to virus"/>
    <property type="evidence" value="ECO:0007669"/>
    <property type="project" value="UniProtKB-UniRule"/>
</dbReference>
<evidence type="ECO:0000256" key="2">
    <source>
        <dbReference type="ARBA" id="ARBA00022722"/>
    </source>
</evidence>
<evidence type="ECO:0000256" key="4">
    <source>
        <dbReference type="ARBA" id="ARBA00022759"/>
    </source>
</evidence>
<comment type="cofactor">
    <cofactor evidence="1">
        <name>Mg(2+)</name>
        <dbReference type="ChEBI" id="CHEBI:18420"/>
    </cofactor>
</comment>
<sequence>MSKKILGLDLGTNSVGWALFESDEDLAPQKLIDLGVRIFQRAVEDKTPTPKNQARRNARMARRILQRRARRKQRMQNFLISQQLLPSSLSETTQPEIILTGTHGIPGLGDPYELRAKALDFELKPYELGRVLLHLVQRRGFQSNRKTLLGDMADDPDVVSILTEEKEDLSSEETAFKKDIVQLREEIKKSGARTLGEYLYKLPAGQVKRNRSREGGNLRTDRSMYKDEFWQIVDAQKAFHPVLEEIDLALFEIIFFQRPLKLKKDRVGKCSLEPTKHRAKKAWQTYQRFRYLQDINSLKLFNSYTTEWRPLNSEDRAKLIELFEKDKKPTLAKIKKALGLSKNDQLNFESGNKNFKGNTTAIAIREAYSGWDDLALKQQNKLEEDLVSFVSKKALKKRLETHWGLDTETAINLCVTELEPEHSDLSLKAINNLLPYLEQGQIYSDARVSAGYGYEIVTNEPQDKLSAPPEIPNPIVMKGLHEVKRVVNAIIKQYGKPDAIRLEMARDLEMNTKRYKAFVSQQNKNKSDNQEAQDQFESIAAANRHLGLSKYPSHTDKLKYRLWKEQQKLCAYSHKPISLTELFTGAVEIDHILPYSLTLDDSYMNKVVCFASENQFKGQRTPKEAFESNSTKWEQIEQGISRWYAKGLMTKRDAFYKTSEDLDKDFIGSQLTDTRYISREALHYLQTLGVEVTTIKGQVTSWLRHIWGMNSLLDDAKNEKDRSDHRHHAIDAAVVACADRKLYNTIVRVAKDLEKQPGTLNIKDIHIDPMFDQFRQQVGSRLQDIIIAHAPVRKITGALHEDTGLGFIEGVGTVYRKNLDETLTAKSAENILDPVVKALVKAHLEKHGNKPKVAFSKNNPVFHKDGKTPIKRVRILQSKNTLKDLEHSKLGIKNQNGEVFKWMTLGNTHHVEIFRHKETGKYKAEFITALEATQRVVQNKQPMIKGYLDDQYEFCFALHKNDLVRAKNSDKYEIYRIQKFEASGAKLSLRGHTASTLDKKEQEIRKAIPTLMREYEMQKIQVNAIGVMANDQTYS</sequence>
<dbReference type="HAMAP" id="MF_01480">
    <property type="entry name" value="Cas9"/>
    <property type="match status" value="1"/>
</dbReference>
<dbReference type="GO" id="GO:0046872">
    <property type="term" value="F:metal ion binding"/>
    <property type="evidence" value="ECO:0007669"/>
    <property type="project" value="UniProtKB-UniRule"/>
</dbReference>
<dbReference type="GO" id="GO:0004519">
    <property type="term" value="F:endonuclease activity"/>
    <property type="evidence" value="ECO:0007669"/>
    <property type="project" value="UniProtKB-UniRule"/>
</dbReference>
<dbReference type="GO" id="GO:0016787">
    <property type="term" value="F:hydrolase activity"/>
    <property type="evidence" value="ECO:0007669"/>
    <property type="project" value="UniProtKB-KW"/>
</dbReference>
<evidence type="ECO:0000256" key="8">
    <source>
        <dbReference type="ARBA" id="ARBA00023118"/>
    </source>
</evidence>
<dbReference type="EMBL" id="CP032096">
    <property type="protein sequence ID" value="QBZ82391.1"/>
    <property type="molecule type" value="Genomic_DNA"/>
</dbReference>
<evidence type="ECO:0000256" key="9">
    <source>
        <dbReference type="ARBA" id="ARBA00023125"/>
    </source>
</evidence>
<keyword evidence="9 12" id="KW-0238">DNA-binding</keyword>
<dbReference type="InterPro" id="IPR040619">
    <property type="entry name" value="Cas9_alpha-helical_lobe"/>
</dbReference>
<keyword evidence="5 12" id="KW-0378">Hydrolase</keyword>
<dbReference type="RefSeq" id="WP_135795104.1">
    <property type="nucleotide sequence ID" value="NZ_CP032096.1"/>
</dbReference>
<evidence type="ECO:0000256" key="1">
    <source>
        <dbReference type="ARBA" id="ARBA00001946"/>
    </source>
</evidence>
<dbReference type="Proteomes" id="UP000296201">
    <property type="component" value="Chromosome"/>
</dbReference>
<evidence type="ECO:0000256" key="3">
    <source>
        <dbReference type="ARBA" id="ARBA00022723"/>
    </source>
</evidence>
<keyword evidence="7 12" id="KW-0694">RNA-binding</keyword>
<dbReference type="Gene3D" id="3.30.420.10">
    <property type="entry name" value="Ribonuclease H-like superfamily/Ribonuclease H"/>
    <property type="match status" value="3"/>
</dbReference>
<comment type="caution">
    <text evidence="12">Lacks conserved residue(s) required for the propagation of feature annotation.</text>
</comment>
<feature type="domain" description="HNH Cas9-type" evidence="13">
    <location>
        <begin position="511"/>
        <end position="671"/>
    </location>
</feature>
<keyword evidence="10" id="KW-0464">Manganese</keyword>
<comment type="domain">
    <text evidence="12">Has 2 endonuclease domains. The discontinuous RuvC-like domain cleaves the target DNA noncomplementary to crRNA while the HNH nuclease domain cleaves the target DNA complementary to crRNA.</text>
</comment>
<dbReference type="GO" id="GO:0003723">
    <property type="term" value="F:RNA binding"/>
    <property type="evidence" value="ECO:0007669"/>
    <property type="project" value="UniProtKB-UniRule"/>
</dbReference>
<comment type="subunit">
    <text evidence="11 12">Monomer. Binds crRNA and tracrRNA.</text>
</comment>
<dbReference type="Pfam" id="PF18541">
    <property type="entry name" value="RuvC_III"/>
    <property type="match status" value="1"/>
</dbReference>
<keyword evidence="8 12" id="KW-0051">Antiviral defense</keyword>
<evidence type="ECO:0000313" key="15">
    <source>
        <dbReference type="Proteomes" id="UP000296201"/>
    </source>
</evidence>